<dbReference type="GO" id="GO:0006412">
    <property type="term" value="P:translation"/>
    <property type="evidence" value="ECO:0007669"/>
    <property type="project" value="UniProtKB-UniRule"/>
</dbReference>
<dbReference type="STRING" id="52.CMC5_007500"/>
<dbReference type="PATRIC" id="fig|52.7.peg.810"/>
<keyword evidence="10" id="KW-1185">Reference proteome</keyword>
<comment type="subunit">
    <text evidence="5">Part of the 50S ribosomal subunit; part of the 5S rRNA/L5/L18/L25 subcomplex. Contacts the 5S rRNA and the P site tRNA. Forms a bridge to the 30S subunit in the 70S ribosome.</text>
</comment>
<feature type="domain" description="Large ribosomal subunit protein uL5 N-terminal" evidence="7">
    <location>
        <begin position="87"/>
        <end position="143"/>
    </location>
</feature>
<dbReference type="AlphaFoldDB" id="A0A0K1E6Z2"/>
<dbReference type="HAMAP" id="MF_01333_B">
    <property type="entry name" value="Ribosomal_uL5_B"/>
    <property type="match status" value="1"/>
</dbReference>
<dbReference type="InterPro" id="IPR020930">
    <property type="entry name" value="Ribosomal_uL5_bac-type"/>
</dbReference>
<protein>
    <recommendedName>
        <fullName evidence="4 5">Large ribosomal subunit protein uL5</fullName>
    </recommendedName>
</protein>
<evidence type="ECO:0000256" key="6">
    <source>
        <dbReference type="SAM" id="MobiDB-lite"/>
    </source>
</evidence>
<dbReference type="InterPro" id="IPR031309">
    <property type="entry name" value="Ribosomal_uL5_C"/>
</dbReference>
<keyword evidence="5" id="KW-0820">tRNA-binding</keyword>
<dbReference type="GO" id="GO:0019843">
    <property type="term" value="F:rRNA binding"/>
    <property type="evidence" value="ECO:0007669"/>
    <property type="project" value="UniProtKB-UniRule"/>
</dbReference>
<dbReference type="Pfam" id="PF00673">
    <property type="entry name" value="Ribosomal_L5_C"/>
    <property type="match status" value="1"/>
</dbReference>
<dbReference type="GO" id="GO:1990904">
    <property type="term" value="C:ribonucleoprotein complex"/>
    <property type="evidence" value="ECO:0007669"/>
    <property type="project" value="UniProtKB-KW"/>
</dbReference>
<dbReference type="PANTHER" id="PTHR11994">
    <property type="entry name" value="60S RIBOSOMAL PROTEIN L11-RELATED"/>
    <property type="match status" value="1"/>
</dbReference>
<evidence type="ECO:0000256" key="3">
    <source>
        <dbReference type="ARBA" id="ARBA00023274"/>
    </source>
</evidence>
<dbReference type="InterPro" id="IPR020929">
    <property type="entry name" value="Ribosomal_uL5_CS"/>
</dbReference>
<accession>A0A0K1E6Z2</accession>
<evidence type="ECO:0000256" key="4">
    <source>
        <dbReference type="ARBA" id="ARBA00035245"/>
    </source>
</evidence>
<dbReference type="Pfam" id="PF00281">
    <property type="entry name" value="Ribosomal_L5"/>
    <property type="match status" value="1"/>
</dbReference>
<dbReference type="FunFam" id="3.30.1440.10:FF:000001">
    <property type="entry name" value="50S ribosomal protein L5"/>
    <property type="match status" value="1"/>
</dbReference>
<evidence type="ECO:0000259" key="8">
    <source>
        <dbReference type="Pfam" id="PF00673"/>
    </source>
</evidence>
<keyword evidence="2 5" id="KW-0689">Ribosomal protein</keyword>
<dbReference type="InterPro" id="IPR031310">
    <property type="entry name" value="Ribosomal_uL5_N"/>
</dbReference>
<keyword evidence="5" id="KW-0699">rRNA-binding</keyword>
<keyword evidence="5" id="KW-0694">RNA-binding</keyword>
<evidence type="ECO:0000256" key="5">
    <source>
        <dbReference type="HAMAP-Rule" id="MF_01333"/>
    </source>
</evidence>
<dbReference type="GO" id="GO:0005840">
    <property type="term" value="C:ribosome"/>
    <property type="evidence" value="ECO:0007669"/>
    <property type="project" value="UniProtKB-KW"/>
</dbReference>
<dbReference type="EMBL" id="CP012159">
    <property type="protein sequence ID" value="AKT36630.1"/>
    <property type="molecule type" value="Genomic_DNA"/>
</dbReference>
<dbReference type="PROSITE" id="PS00358">
    <property type="entry name" value="RIBOSOMAL_L5"/>
    <property type="match status" value="1"/>
</dbReference>
<dbReference type="GO" id="GO:0003735">
    <property type="term" value="F:structural constituent of ribosome"/>
    <property type="evidence" value="ECO:0007669"/>
    <property type="project" value="InterPro"/>
</dbReference>
<dbReference type="InterPro" id="IPR022803">
    <property type="entry name" value="Ribosomal_uL5_dom_sf"/>
</dbReference>
<dbReference type="Proteomes" id="UP000067626">
    <property type="component" value="Chromosome"/>
</dbReference>
<evidence type="ECO:0000256" key="2">
    <source>
        <dbReference type="ARBA" id="ARBA00022980"/>
    </source>
</evidence>
<proteinExistence type="inferred from homology"/>
<keyword evidence="3 5" id="KW-0687">Ribonucleoprotein</keyword>
<feature type="compositionally biased region" description="Polar residues" evidence="6">
    <location>
        <begin position="20"/>
        <end position="36"/>
    </location>
</feature>
<dbReference type="SUPFAM" id="SSF55282">
    <property type="entry name" value="RL5-like"/>
    <property type="match status" value="1"/>
</dbReference>
<dbReference type="NCBIfam" id="NF000585">
    <property type="entry name" value="PRK00010.1"/>
    <property type="match status" value="1"/>
</dbReference>
<evidence type="ECO:0000259" key="7">
    <source>
        <dbReference type="Pfam" id="PF00281"/>
    </source>
</evidence>
<sequence length="242" mass="26721">MADKKDKTSKDAKAKEKARAQTQSSKGAQAKSQATGKSRERSAGSANVDVAGATGGRELPEGYVPRLRQHYRQSVVPALSKRFGYANPMMVPRLEKVVLNMGLGSAVQNPKVIDSAVEDLRAVSGQKPVVTRARKSIATFKLRENLPIGVMVTLRAERMWEFIDRLIAFSLPRVRDFKGVSPKGFDGKGNFTMGLREQIIFPEIDYDKIDVVKGMNISFVTTARTDEEGRALLTELGIPFRH</sequence>
<gene>
    <name evidence="5 9" type="primary">rplE</name>
    <name evidence="9" type="ORF">CMC5_007500</name>
</gene>
<dbReference type="KEGG" id="ccro:CMC5_007500"/>
<dbReference type="GO" id="GO:0000049">
    <property type="term" value="F:tRNA binding"/>
    <property type="evidence" value="ECO:0007669"/>
    <property type="project" value="UniProtKB-UniRule"/>
</dbReference>
<feature type="domain" description="Large ribosomal subunit protein uL5 C-terminal" evidence="8">
    <location>
        <begin position="147"/>
        <end position="240"/>
    </location>
</feature>
<feature type="region of interest" description="Disordered" evidence="6">
    <location>
        <begin position="1"/>
        <end position="61"/>
    </location>
</feature>
<evidence type="ECO:0000256" key="1">
    <source>
        <dbReference type="ARBA" id="ARBA00008553"/>
    </source>
</evidence>
<feature type="compositionally biased region" description="Basic and acidic residues" evidence="6">
    <location>
        <begin position="1"/>
        <end position="19"/>
    </location>
</feature>
<evidence type="ECO:0000313" key="10">
    <source>
        <dbReference type="Proteomes" id="UP000067626"/>
    </source>
</evidence>
<dbReference type="Gene3D" id="3.30.1440.10">
    <property type="match status" value="1"/>
</dbReference>
<reference evidence="9 10" key="1">
    <citation type="submission" date="2015-07" db="EMBL/GenBank/DDBJ databases">
        <title>Genome analysis of myxobacterium Chondromyces crocatus Cm c5 reveals a high potential for natural compound synthesis and the genetic basis for the loss of fruiting body formation.</title>
        <authorList>
            <person name="Zaburannyi N."/>
            <person name="Bunk B."/>
            <person name="Maier J."/>
            <person name="Overmann J."/>
            <person name="Mueller R."/>
        </authorList>
    </citation>
    <scope>NUCLEOTIDE SEQUENCE [LARGE SCALE GENOMIC DNA]</scope>
    <source>
        <strain evidence="9 10">Cm c5</strain>
    </source>
</reference>
<dbReference type="InterPro" id="IPR002132">
    <property type="entry name" value="Ribosomal_uL5"/>
</dbReference>
<evidence type="ECO:0000313" key="9">
    <source>
        <dbReference type="EMBL" id="AKT36630.1"/>
    </source>
</evidence>
<organism evidence="9 10">
    <name type="scientific">Chondromyces crocatus</name>
    <dbReference type="NCBI Taxonomy" id="52"/>
    <lineage>
        <taxon>Bacteria</taxon>
        <taxon>Pseudomonadati</taxon>
        <taxon>Myxococcota</taxon>
        <taxon>Polyangia</taxon>
        <taxon>Polyangiales</taxon>
        <taxon>Polyangiaceae</taxon>
        <taxon>Chondromyces</taxon>
    </lineage>
</organism>
<name>A0A0K1E6Z2_CHOCO</name>
<comment type="similarity">
    <text evidence="1 5">Belongs to the universal ribosomal protein uL5 family.</text>
</comment>
<comment type="function">
    <text evidence="5">This is 1 of the proteins that bind and probably mediate the attachment of the 5S RNA into the large ribosomal subunit, where it forms part of the central protuberance. In the 70S ribosome it contacts protein S13 of the 30S subunit (bridge B1b), connecting the 2 subunits; this bridge is implicated in subunit movement. Contacts the P site tRNA; the 5S rRNA and some of its associated proteins might help stabilize positioning of ribosome-bound tRNAs.</text>
</comment>